<accession>A0A0F9W245</accession>
<evidence type="ECO:0000313" key="5">
    <source>
        <dbReference type="EMBL" id="KKO11356.1"/>
    </source>
</evidence>
<gene>
    <name evidence="5" type="ORF">LCGC14_0018370</name>
</gene>
<dbReference type="InterPro" id="IPR029061">
    <property type="entry name" value="THDP-binding"/>
</dbReference>
<sequence>MPEATALDIPADIAIRLSRTMMLIRQFEEKIVDVYGVQDMKTPVHLCIGQEAIAAGVCENLRTDDYILTTHRGHGHCLAKGASPRELYAEFYGRRQGCARGKGGSMHPVAPECGVLGASAIVGGSLPHAVGAALAIKMQGGDRVAVAFFGDGATDEGVFHESLNFAALKTLPVIFVCENNFYAVSSPILARRCNDNIVLHAQPYDMPNEQVDSMDVLKVYHAAHRAVARARAGEGPTLLECRTYRWKGHVGPEADHEKGCRPKEELEDWMQRCPVEYLNQLLLAEGIITEEALAESTREIERELDDALEFARQCPFPDPREVLENVYYTGA</sequence>
<evidence type="ECO:0000259" key="4">
    <source>
        <dbReference type="Pfam" id="PF00676"/>
    </source>
</evidence>
<dbReference type="InterPro" id="IPR001017">
    <property type="entry name" value="DH_E1"/>
</dbReference>
<dbReference type="SUPFAM" id="SSF52518">
    <property type="entry name" value="Thiamin diphosphate-binding fold (THDP-binding)"/>
    <property type="match status" value="1"/>
</dbReference>
<evidence type="ECO:0000256" key="1">
    <source>
        <dbReference type="ARBA" id="ARBA00001964"/>
    </source>
</evidence>
<dbReference type="EMBL" id="LAZR01000003">
    <property type="protein sequence ID" value="KKO11356.1"/>
    <property type="molecule type" value="Genomic_DNA"/>
</dbReference>
<dbReference type="InterPro" id="IPR050642">
    <property type="entry name" value="PDH_E1_Alpha_Subunit"/>
</dbReference>
<evidence type="ECO:0000256" key="3">
    <source>
        <dbReference type="ARBA" id="ARBA00023052"/>
    </source>
</evidence>
<dbReference type="CDD" id="cd02000">
    <property type="entry name" value="TPP_E1_PDC_ADC_BCADC"/>
    <property type="match status" value="1"/>
</dbReference>
<keyword evidence="2" id="KW-0560">Oxidoreductase</keyword>
<dbReference type="Gene3D" id="3.40.50.970">
    <property type="match status" value="1"/>
</dbReference>
<dbReference type="GO" id="GO:0006086">
    <property type="term" value="P:pyruvate decarboxylation to acetyl-CoA"/>
    <property type="evidence" value="ECO:0007669"/>
    <property type="project" value="TreeGrafter"/>
</dbReference>
<comment type="cofactor">
    <cofactor evidence="1">
        <name>thiamine diphosphate</name>
        <dbReference type="ChEBI" id="CHEBI:58937"/>
    </cofactor>
</comment>
<dbReference type="PANTHER" id="PTHR11516">
    <property type="entry name" value="PYRUVATE DEHYDROGENASE E1 COMPONENT, ALPHA SUBUNIT BACTERIAL AND ORGANELLAR"/>
    <property type="match status" value="1"/>
</dbReference>
<keyword evidence="3" id="KW-0786">Thiamine pyrophosphate</keyword>
<dbReference type="AlphaFoldDB" id="A0A0F9W245"/>
<proteinExistence type="predicted"/>
<evidence type="ECO:0000256" key="2">
    <source>
        <dbReference type="ARBA" id="ARBA00023002"/>
    </source>
</evidence>
<dbReference type="Pfam" id="PF00676">
    <property type="entry name" value="E1_dh"/>
    <property type="match status" value="1"/>
</dbReference>
<organism evidence="5">
    <name type="scientific">marine sediment metagenome</name>
    <dbReference type="NCBI Taxonomy" id="412755"/>
    <lineage>
        <taxon>unclassified sequences</taxon>
        <taxon>metagenomes</taxon>
        <taxon>ecological metagenomes</taxon>
    </lineage>
</organism>
<protein>
    <recommendedName>
        <fullName evidence="4">Dehydrogenase E1 component domain-containing protein</fullName>
    </recommendedName>
</protein>
<comment type="caution">
    <text evidence="5">The sequence shown here is derived from an EMBL/GenBank/DDBJ whole genome shotgun (WGS) entry which is preliminary data.</text>
</comment>
<dbReference type="GO" id="GO:0004739">
    <property type="term" value="F:pyruvate dehydrogenase (acetyl-transferring) activity"/>
    <property type="evidence" value="ECO:0007669"/>
    <property type="project" value="TreeGrafter"/>
</dbReference>
<dbReference type="PANTHER" id="PTHR11516:SF60">
    <property type="entry name" value="PYRUVATE DEHYDROGENASE E1 COMPONENT SUBUNIT ALPHA"/>
    <property type="match status" value="1"/>
</dbReference>
<name>A0A0F9W245_9ZZZZ</name>
<feature type="domain" description="Dehydrogenase E1 component" evidence="4">
    <location>
        <begin position="19"/>
        <end position="319"/>
    </location>
</feature>
<reference evidence="5" key="1">
    <citation type="journal article" date="2015" name="Nature">
        <title>Complex archaea that bridge the gap between prokaryotes and eukaryotes.</title>
        <authorList>
            <person name="Spang A."/>
            <person name="Saw J.H."/>
            <person name="Jorgensen S.L."/>
            <person name="Zaremba-Niedzwiedzka K."/>
            <person name="Martijn J."/>
            <person name="Lind A.E."/>
            <person name="van Eijk R."/>
            <person name="Schleper C."/>
            <person name="Guy L."/>
            <person name="Ettema T.J."/>
        </authorList>
    </citation>
    <scope>NUCLEOTIDE SEQUENCE</scope>
</reference>